<proteinExistence type="predicted"/>
<evidence type="ECO:0008006" key="4">
    <source>
        <dbReference type="Google" id="ProtNLM"/>
    </source>
</evidence>
<evidence type="ECO:0000313" key="2">
    <source>
        <dbReference type="EMBL" id="WXB02176.1"/>
    </source>
</evidence>
<dbReference type="RefSeq" id="WP_394831802.1">
    <property type="nucleotide sequence ID" value="NZ_CP089929.1"/>
</dbReference>
<sequence length="128" mass="13975">MREYGLAFAPGGAREPKNLTQERNNKDEAAHRFQHREMNLMNTPVENVKPNHTNGINLSSNSVADDSAKQLTAALGDIAKELHDAGSRQVRTVKSEAFDNVSLSLKAIVATASVYLTYRGLKTLLPGL</sequence>
<evidence type="ECO:0000256" key="1">
    <source>
        <dbReference type="SAM" id="MobiDB-lite"/>
    </source>
</evidence>
<name>A0ABZ2KX94_9BACT</name>
<gene>
    <name evidence="2" type="ORF">LVJ94_35330</name>
</gene>
<dbReference type="EMBL" id="CP089983">
    <property type="protein sequence ID" value="WXB02176.1"/>
    <property type="molecule type" value="Genomic_DNA"/>
</dbReference>
<keyword evidence="3" id="KW-1185">Reference proteome</keyword>
<dbReference type="Proteomes" id="UP001374803">
    <property type="component" value="Chromosome"/>
</dbReference>
<feature type="region of interest" description="Disordered" evidence="1">
    <location>
        <begin position="42"/>
        <end position="61"/>
    </location>
</feature>
<protein>
    <recommendedName>
        <fullName evidence="4">Peroxin-14</fullName>
    </recommendedName>
</protein>
<organism evidence="2 3">
    <name type="scientific">Pendulispora rubella</name>
    <dbReference type="NCBI Taxonomy" id="2741070"/>
    <lineage>
        <taxon>Bacteria</taxon>
        <taxon>Pseudomonadati</taxon>
        <taxon>Myxococcota</taxon>
        <taxon>Myxococcia</taxon>
        <taxon>Myxococcales</taxon>
        <taxon>Sorangiineae</taxon>
        <taxon>Pendulisporaceae</taxon>
        <taxon>Pendulispora</taxon>
    </lineage>
</organism>
<feature type="region of interest" description="Disordered" evidence="1">
    <location>
        <begin position="1"/>
        <end position="24"/>
    </location>
</feature>
<evidence type="ECO:0000313" key="3">
    <source>
        <dbReference type="Proteomes" id="UP001374803"/>
    </source>
</evidence>
<reference evidence="2" key="1">
    <citation type="submission" date="2021-12" db="EMBL/GenBank/DDBJ databases">
        <title>Discovery of the Pendulisporaceae a myxobacterial family with distinct sporulation behavior and unique specialized metabolism.</title>
        <authorList>
            <person name="Garcia R."/>
            <person name="Popoff A."/>
            <person name="Bader C.D."/>
            <person name="Loehr J."/>
            <person name="Walesch S."/>
            <person name="Walt C."/>
            <person name="Boldt J."/>
            <person name="Bunk B."/>
            <person name="Haeckl F.J.F.P.J."/>
            <person name="Gunesch A.P."/>
            <person name="Birkelbach J."/>
            <person name="Nuebel U."/>
            <person name="Pietschmann T."/>
            <person name="Bach T."/>
            <person name="Mueller R."/>
        </authorList>
    </citation>
    <scope>NUCLEOTIDE SEQUENCE</scope>
    <source>
        <strain evidence="2">MSr11367</strain>
    </source>
</reference>
<accession>A0ABZ2KX94</accession>